<organism evidence="1 2">
    <name type="scientific">Rhizopogon vesiculosus</name>
    <dbReference type="NCBI Taxonomy" id="180088"/>
    <lineage>
        <taxon>Eukaryota</taxon>
        <taxon>Fungi</taxon>
        <taxon>Dikarya</taxon>
        <taxon>Basidiomycota</taxon>
        <taxon>Agaricomycotina</taxon>
        <taxon>Agaricomycetes</taxon>
        <taxon>Agaricomycetidae</taxon>
        <taxon>Boletales</taxon>
        <taxon>Suillineae</taxon>
        <taxon>Rhizopogonaceae</taxon>
        <taxon>Rhizopogon</taxon>
    </lineage>
</organism>
<proteinExistence type="predicted"/>
<dbReference type="AlphaFoldDB" id="A0A1J8PL22"/>
<evidence type="ECO:0000313" key="2">
    <source>
        <dbReference type="Proteomes" id="UP000183567"/>
    </source>
</evidence>
<protein>
    <submittedName>
        <fullName evidence="1">Uncharacterized protein</fullName>
    </submittedName>
</protein>
<gene>
    <name evidence="1" type="ORF">AZE42_10262</name>
</gene>
<reference evidence="1" key="1">
    <citation type="submission" date="2016-03" db="EMBL/GenBank/DDBJ databases">
        <title>Comparative genomics of the ectomycorrhizal sister species Rhizopogon vinicolor and Rhizopogon vesiculosus (Basidiomycota: Boletales) reveals a divergence of the mating type B locus.</title>
        <authorList>
            <person name="Mujic A.B."/>
            <person name="Kuo A."/>
            <person name="Tritt A."/>
            <person name="Lipzen A."/>
            <person name="Chen C."/>
            <person name="Johnson J."/>
            <person name="Sharma A."/>
            <person name="Barry K."/>
            <person name="Grigoriev I.V."/>
            <person name="Spatafora J.W."/>
        </authorList>
    </citation>
    <scope>NUCLEOTIDE SEQUENCE [LARGE SCALE GENOMIC DNA]</scope>
    <source>
        <strain evidence="1">AM-OR11-056</strain>
    </source>
</reference>
<comment type="caution">
    <text evidence="1">The sequence shown here is derived from an EMBL/GenBank/DDBJ whole genome shotgun (WGS) entry which is preliminary data.</text>
</comment>
<accession>A0A1J8PL22</accession>
<dbReference type="Proteomes" id="UP000183567">
    <property type="component" value="Unassembled WGS sequence"/>
</dbReference>
<dbReference type="EMBL" id="LVVM01005854">
    <property type="protein sequence ID" value="OJA09605.1"/>
    <property type="molecule type" value="Genomic_DNA"/>
</dbReference>
<keyword evidence="2" id="KW-1185">Reference proteome</keyword>
<name>A0A1J8PL22_9AGAM</name>
<sequence>MGFVVGIVFYISKTFAISSVLSNALHFVLLQSSSAVCKKCPLGQAPSRSRNQSGR</sequence>
<evidence type="ECO:0000313" key="1">
    <source>
        <dbReference type="EMBL" id="OJA09605.1"/>
    </source>
</evidence>